<dbReference type="Pfam" id="PF01755">
    <property type="entry name" value="Glyco_transf_25"/>
    <property type="match status" value="1"/>
</dbReference>
<evidence type="ECO:0000313" key="3">
    <source>
        <dbReference type="Proteomes" id="UP000630805"/>
    </source>
</evidence>
<reference evidence="2 3" key="1">
    <citation type="submission" date="2020-06" db="EMBL/GenBank/DDBJ databases">
        <authorList>
            <person name="Cao W.R."/>
        </authorList>
    </citation>
    <scope>NUCLEOTIDE SEQUENCE [LARGE SCALE GENOMIC DNA]</scope>
    <source>
        <strain evidence="2 3">B1Z28</strain>
    </source>
</reference>
<gene>
    <name evidence="2" type="ORF">HW561_04350</name>
</gene>
<name>A0ABX2PLN4_9RHOB</name>
<comment type="caution">
    <text evidence="2">The sequence shown here is derived from an EMBL/GenBank/DDBJ whole genome shotgun (WGS) entry which is preliminary data.</text>
</comment>
<organism evidence="2 3">
    <name type="scientific">Ruegeria haliotis</name>
    <dbReference type="NCBI Taxonomy" id="2747601"/>
    <lineage>
        <taxon>Bacteria</taxon>
        <taxon>Pseudomonadati</taxon>
        <taxon>Pseudomonadota</taxon>
        <taxon>Alphaproteobacteria</taxon>
        <taxon>Rhodobacterales</taxon>
        <taxon>Roseobacteraceae</taxon>
        <taxon>Ruegeria</taxon>
    </lineage>
</organism>
<keyword evidence="3" id="KW-1185">Reference proteome</keyword>
<dbReference type="RefSeq" id="WP_176861996.1">
    <property type="nucleotide sequence ID" value="NZ_JABXWT010000001.1"/>
</dbReference>
<sequence length="280" mass="31710">MGDHDLRPGTGIFYINLDRVPERRSFMEAQFTKAGLAGANQFSAIDGRKSGALDQSGYVPGTGSRWGLLQSEIACFESHRAVWQHVLDQDLRAAVVFEDDAEMSIRAGDVIRSVLQEPSSYDFVKLDYAPRSLRFGPEQTICGVPVRPMLEMAPSAAAYVVSREGCRKLLNWSREYSDHLDDFITIPRPDWRMYQVFPAVCVQMIWSRQQEQAVDLVKTSERTQDEQTNSGLDKGPLWFRVRRELHAARRKLGWRMGAQNRLLEQGGFVGLIPCADDLQV</sequence>
<dbReference type="InterPro" id="IPR002654">
    <property type="entry name" value="Glyco_trans_25"/>
</dbReference>
<dbReference type="CDD" id="cd06532">
    <property type="entry name" value="Glyco_transf_25"/>
    <property type="match status" value="1"/>
</dbReference>
<feature type="domain" description="Glycosyl transferase family 25" evidence="1">
    <location>
        <begin position="12"/>
        <end position="183"/>
    </location>
</feature>
<dbReference type="EMBL" id="JABXWT010000001">
    <property type="protein sequence ID" value="NVO55020.1"/>
    <property type="molecule type" value="Genomic_DNA"/>
</dbReference>
<evidence type="ECO:0000259" key="1">
    <source>
        <dbReference type="Pfam" id="PF01755"/>
    </source>
</evidence>
<evidence type="ECO:0000313" key="2">
    <source>
        <dbReference type="EMBL" id="NVO55020.1"/>
    </source>
</evidence>
<accession>A0ABX2PLN4</accession>
<dbReference type="Proteomes" id="UP000630805">
    <property type="component" value="Unassembled WGS sequence"/>
</dbReference>
<proteinExistence type="predicted"/>
<protein>
    <submittedName>
        <fullName evidence="2">Glycosyltransferase family 25 protein</fullName>
    </submittedName>
</protein>